<dbReference type="InterPro" id="IPR012338">
    <property type="entry name" value="Beta-lactam/transpept-like"/>
</dbReference>
<protein>
    <submittedName>
        <fullName evidence="2">Putative 6-aminohexanoate-dimer hydrolase</fullName>
    </submittedName>
</protein>
<organism evidence="2 3">
    <name type="scientific">gamma proteobacterium HTCC2207</name>
    <dbReference type="NCBI Taxonomy" id="314287"/>
    <lineage>
        <taxon>Bacteria</taxon>
        <taxon>Pseudomonadati</taxon>
        <taxon>Pseudomonadota</taxon>
        <taxon>Gammaproteobacteria</taxon>
        <taxon>Cellvibrionales</taxon>
        <taxon>Porticoccaceae</taxon>
        <taxon>SAR92 clade</taxon>
    </lineage>
</organism>
<dbReference type="STRING" id="314287.GB2207_10316"/>
<proteinExistence type="predicted"/>
<evidence type="ECO:0000313" key="3">
    <source>
        <dbReference type="Proteomes" id="UP000005555"/>
    </source>
</evidence>
<dbReference type="GO" id="GO:0016787">
    <property type="term" value="F:hydrolase activity"/>
    <property type="evidence" value="ECO:0007669"/>
    <property type="project" value="UniProtKB-KW"/>
</dbReference>
<accession>Q1YU60</accession>
<dbReference type="eggNOG" id="COG1680">
    <property type="taxonomic scope" value="Bacteria"/>
</dbReference>
<dbReference type="PANTHER" id="PTHR43283">
    <property type="entry name" value="BETA-LACTAMASE-RELATED"/>
    <property type="match status" value="1"/>
</dbReference>
<dbReference type="InterPro" id="IPR001466">
    <property type="entry name" value="Beta-lactam-related"/>
</dbReference>
<gene>
    <name evidence="2" type="ORF">GB2207_10316</name>
</gene>
<keyword evidence="2" id="KW-0378">Hydrolase</keyword>
<dbReference type="Gene3D" id="3.40.710.10">
    <property type="entry name" value="DD-peptidase/beta-lactamase superfamily"/>
    <property type="match status" value="1"/>
</dbReference>
<dbReference type="SUPFAM" id="SSF56601">
    <property type="entry name" value="beta-lactamase/transpeptidase-like"/>
    <property type="match status" value="1"/>
</dbReference>
<evidence type="ECO:0000313" key="2">
    <source>
        <dbReference type="EMBL" id="EAS48198.1"/>
    </source>
</evidence>
<name>Q1YU60_9GAMM</name>
<dbReference type="InterPro" id="IPR050789">
    <property type="entry name" value="Diverse_Enzym_Activities"/>
</dbReference>
<dbReference type="Proteomes" id="UP000005555">
    <property type="component" value="Unassembled WGS sequence"/>
</dbReference>
<evidence type="ECO:0000259" key="1">
    <source>
        <dbReference type="Pfam" id="PF00144"/>
    </source>
</evidence>
<dbReference type="PANTHER" id="PTHR43283:SF7">
    <property type="entry name" value="BETA-LACTAMASE-RELATED DOMAIN-CONTAINING PROTEIN"/>
    <property type="match status" value="1"/>
</dbReference>
<dbReference type="HOGENOM" id="CLU_668616_0_0_6"/>
<reference evidence="2 3" key="1">
    <citation type="submission" date="2006-03" db="EMBL/GenBank/DDBJ databases">
        <authorList>
            <person name="Giovannoni S.J."/>
            <person name="Cho J.-C."/>
            <person name="Ferriera S."/>
            <person name="Johnson J."/>
            <person name="Kravitz S."/>
            <person name="Halpern A."/>
            <person name="Remington K."/>
            <person name="Beeson K."/>
            <person name="Tran B."/>
            <person name="Rogers Y.-H."/>
            <person name="Friedman R."/>
            <person name="Venter J.C."/>
        </authorList>
    </citation>
    <scope>NUCLEOTIDE SEQUENCE [LARGE SCALE GENOMIC DNA]</scope>
    <source>
        <strain evidence="2 3">HTCC2207</strain>
    </source>
</reference>
<dbReference type="Pfam" id="PF00144">
    <property type="entry name" value="Beta-lactamase"/>
    <property type="match status" value="1"/>
</dbReference>
<feature type="domain" description="Beta-lactamase-related" evidence="1">
    <location>
        <begin position="91"/>
        <end position="340"/>
    </location>
</feature>
<dbReference type="EMBL" id="AAPI01000001">
    <property type="protein sequence ID" value="EAS48198.1"/>
    <property type="molecule type" value="Genomic_DNA"/>
</dbReference>
<comment type="caution">
    <text evidence="2">The sequence shown here is derived from an EMBL/GenBank/DDBJ whole genome shotgun (WGS) entry which is preliminary data.</text>
</comment>
<keyword evidence="3" id="KW-1185">Reference proteome</keyword>
<sequence length="411" mass="46609">MTSYINTFFALLLFPIIAFAEHHGEPGRIVPIDSSAEYPQQQWRVKSPSDLGITEEKINHLFDLSFADSATQAVVLIKDGFLVGERYAAGFDKSSYGTSWSMAKSFYASLIGISIDRGEIASLDDKVAVYLDYFDDQRAEISIRDLLDMTSGLEMPDHEHEKMFFASDHLAYARAVGFEKPAQEKFEYNNVNSMLLAEILENATGQKADVLLKERVFDKIGLTDATLWRDSAGNPLTYCCVDTTARQYSRFGLLFARSGNWNGEQIISEDYVNQTFSEVWTGLESSTIQQDRGYSLHWWISRHDEEAVIFNASGKFGQYIFVDRENDIVFTRITKYHPTGGSVQDWGKLSYVNWLGSVDFRRKAAEVLDALGIIELNNAIKTPVTYDDGTSKEFFENYQIIIESLVEISRQ</sequence>
<dbReference type="AlphaFoldDB" id="Q1YU60"/>